<feature type="domain" description="Cytochrome c assembly protein" evidence="11">
    <location>
        <begin position="90"/>
        <end position="295"/>
    </location>
</feature>
<dbReference type="InterPro" id="IPR032523">
    <property type="entry name" value="CcmF_C"/>
</dbReference>
<dbReference type="EMBL" id="FPBV01000017">
    <property type="protein sequence ID" value="SFU98907.1"/>
    <property type="molecule type" value="Genomic_DNA"/>
</dbReference>
<feature type="transmembrane region" description="Helical" evidence="10">
    <location>
        <begin position="425"/>
        <end position="447"/>
    </location>
</feature>
<feature type="transmembrane region" description="Helical" evidence="10">
    <location>
        <begin position="276"/>
        <end position="297"/>
    </location>
</feature>
<dbReference type="GO" id="GO:0020037">
    <property type="term" value="F:heme binding"/>
    <property type="evidence" value="ECO:0007669"/>
    <property type="project" value="InterPro"/>
</dbReference>
<dbReference type="PRINTS" id="PR01410">
    <property type="entry name" value="CCBIOGENESIS"/>
</dbReference>
<sequence length="731" mass="79610">MLTGLIGQAAIRLLLVSVLAALAIHTLAACTGSRRWRTASRLAQGWVFLCAATASAALIRLLVTGDYTYPYVASYTGPGLPLVYRIAAFWGGNAGSLLFWSLVLTLYGAVVVGARHEDSERMLPIVSFVLSCITLFYALLLNLKANPFVRLDHPMPPSGLNPLLQNPGMTVHPVNLYLGYIGFAIPFAYAVAGLWLGRTDAVWLKVTRRWTLVSWLFLSIGIVYGAHWSYEELGWGGYWAWDPVENASLLPWLTATAFLHSAIVQEKRGLLKAWNVVLVSLTFLLTLFGTFLTRSGVLWSIHAFANAPLGVWFLSFLGVAAAVAAALIVWRWPALRANGRMEAVVSKESAFLLNNVLFLGSAFAVLWGTLFPVVSEALGGRRMMVDAPFYNTVNMPLAVCVLFLMGVGPLVAWRRASVQGVVRAVAVPLAVAALGGTATAAALEAVYHRWSLLGTLAVAAALFNLWTVAFEFVQGVRARMQMTGDGAWTCLVRLVSNQRRRYGGYLVHASVAVMAVGIAASGTCHLDAQVQLRPGESADIGAFHLTFTGMGVTPGTVSRDMYANLVVSSGGRTLGVLRPSATFYSDGQQPTTNVALYSRPMQDLYAVLLGTSPSQGDIAIFDLHVNPLVQWIWFGGYGLILGTLVSLWPERARRQAWSVTGVPSALEGLYQQMAELEYDWKMGKLDGDDYHRQKRALWTAARREEAVEAQLRARLERELQEAVRGARVGEG</sequence>
<proteinExistence type="inferred from homology"/>
<reference evidence="14" key="1">
    <citation type="submission" date="2016-10" db="EMBL/GenBank/DDBJ databases">
        <authorList>
            <person name="Varghese N."/>
        </authorList>
    </citation>
    <scope>NUCLEOTIDE SEQUENCE [LARGE SCALE GENOMIC DNA]</scope>
    <source>
        <strain evidence="14">DSM 17980</strain>
    </source>
</reference>
<evidence type="ECO:0000256" key="10">
    <source>
        <dbReference type="SAM" id="Phobius"/>
    </source>
</evidence>
<dbReference type="InterPro" id="IPR002541">
    <property type="entry name" value="Cyt_c_assembly"/>
</dbReference>
<feature type="transmembrane region" description="Helical" evidence="10">
    <location>
        <begin position="177"/>
        <end position="197"/>
    </location>
</feature>
<feature type="transmembrane region" description="Helical" evidence="10">
    <location>
        <begin position="42"/>
        <end position="63"/>
    </location>
</feature>
<dbReference type="InterPro" id="IPR003567">
    <property type="entry name" value="Cyt_c_biogenesis"/>
</dbReference>
<comment type="function">
    <text evidence="9">Required for the biogenesis of c-type cytochromes. Possible subunit of a heme lyase.</text>
</comment>
<feature type="transmembrane region" description="Helical" evidence="10">
    <location>
        <begin position="351"/>
        <end position="373"/>
    </location>
</feature>
<comment type="subcellular location">
    <subcellularLocation>
        <location evidence="1">Cell inner membrane</location>
        <topology evidence="1">Multi-pass membrane protein</topology>
    </subcellularLocation>
</comment>
<feature type="transmembrane region" description="Helical" evidence="10">
    <location>
        <begin position="631"/>
        <end position="648"/>
    </location>
</feature>
<dbReference type="Proteomes" id="UP000183508">
    <property type="component" value="Unassembled WGS sequence"/>
</dbReference>
<keyword evidence="7 10" id="KW-1133">Transmembrane helix</keyword>
<evidence type="ECO:0000256" key="5">
    <source>
        <dbReference type="ARBA" id="ARBA00022692"/>
    </source>
</evidence>
<dbReference type="OrthoDB" id="9761451at2"/>
<feature type="transmembrane region" description="Helical" evidence="10">
    <location>
        <begin position="393"/>
        <end position="413"/>
    </location>
</feature>
<keyword evidence="5 10" id="KW-0812">Transmembrane</keyword>
<evidence type="ECO:0000256" key="1">
    <source>
        <dbReference type="ARBA" id="ARBA00004429"/>
    </source>
</evidence>
<evidence type="ECO:0000256" key="4">
    <source>
        <dbReference type="ARBA" id="ARBA00022519"/>
    </source>
</evidence>
<keyword evidence="6" id="KW-0201">Cytochrome c-type biogenesis</keyword>
<evidence type="ECO:0000313" key="14">
    <source>
        <dbReference type="Proteomes" id="UP000183508"/>
    </source>
</evidence>
<gene>
    <name evidence="13" type="ORF">SAMN05421543_11773</name>
</gene>
<feature type="transmembrane region" description="Helical" evidence="10">
    <location>
        <begin position="502"/>
        <end position="522"/>
    </location>
</feature>
<evidence type="ECO:0000256" key="3">
    <source>
        <dbReference type="ARBA" id="ARBA00022475"/>
    </source>
</evidence>
<dbReference type="InterPro" id="IPR003568">
    <property type="entry name" value="Cyt_c_biogenesis_CcmF"/>
</dbReference>
<dbReference type="RefSeq" id="WP_074954565.1">
    <property type="nucleotide sequence ID" value="NZ_FPBV01000017.1"/>
</dbReference>
<keyword evidence="3" id="KW-1003">Cell membrane</keyword>
<evidence type="ECO:0000259" key="11">
    <source>
        <dbReference type="Pfam" id="PF01578"/>
    </source>
</evidence>
<dbReference type="Pfam" id="PF01578">
    <property type="entry name" value="Cytochrom_C_asm"/>
    <property type="match status" value="1"/>
</dbReference>
<evidence type="ECO:0000256" key="6">
    <source>
        <dbReference type="ARBA" id="ARBA00022748"/>
    </source>
</evidence>
<comment type="similarity">
    <text evidence="2">Belongs to the CcmF/CycK/Ccl1/NrfE/CcsA family.</text>
</comment>
<evidence type="ECO:0000256" key="2">
    <source>
        <dbReference type="ARBA" id="ARBA00009186"/>
    </source>
</evidence>
<feature type="transmembrane region" description="Helical" evidence="10">
    <location>
        <begin position="453"/>
        <end position="473"/>
    </location>
</feature>
<dbReference type="PANTHER" id="PTHR43653">
    <property type="entry name" value="CYTOCHROME C ASSEMBLY PROTEIN-RELATED"/>
    <property type="match status" value="1"/>
</dbReference>
<dbReference type="GO" id="GO:0017004">
    <property type="term" value="P:cytochrome complex assembly"/>
    <property type="evidence" value="ECO:0007669"/>
    <property type="project" value="UniProtKB-KW"/>
</dbReference>
<dbReference type="GO" id="GO:0005886">
    <property type="term" value="C:plasma membrane"/>
    <property type="evidence" value="ECO:0007669"/>
    <property type="project" value="UniProtKB-SubCell"/>
</dbReference>
<dbReference type="PRINTS" id="PR01411">
    <property type="entry name" value="CCMFBIOGNSIS"/>
</dbReference>
<feature type="domain" description="Cytochrome c-type biogenesis protein CcmF C-terminal" evidence="12">
    <location>
        <begin position="314"/>
        <end position="647"/>
    </location>
</feature>
<feature type="transmembrane region" description="Helical" evidence="10">
    <location>
        <begin position="83"/>
        <end position="110"/>
    </location>
</feature>
<feature type="transmembrane region" description="Helical" evidence="10">
    <location>
        <begin position="6"/>
        <end position="30"/>
    </location>
</feature>
<evidence type="ECO:0000256" key="7">
    <source>
        <dbReference type="ARBA" id="ARBA00022989"/>
    </source>
</evidence>
<keyword evidence="8 10" id="KW-0472">Membrane</keyword>
<protein>
    <submittedName>
        <fullName evidence="13">Cytochrome c-type biogenesis protein CcmF</fullName>
    </submittedName>
</protein>
<dbReference type="AlphaFoldDB" id="A0A1I7KN73"/>
<feature type="transmembrane region" description="Helical" evidence="10">
    <location>
        <begin position="309"/>
        <end position="330"/>
    </location>
</feature>
<dbReference type="eggNOG" id="COG1138">
    <property type="taxonomic scope" value="Bacteria"/>
</dbReference>
<dbReference type="PANTHER" id="PTHR43653:SF1">
    <property type="entry name" value="CYTOCHROME C-TYPE BIOGENESIS PROTEIN CCMF"/>
    <property type="match status" value="1"/>
</dbReference>
<feature type="transmembrane region" description="Helical" evidence="10">
    <location>
        <begin position="247"/>
        <end position="264"/>
    </location>
</feature>
<evidence type="ECO:0000256" key="8">
    <source>
        <dbReference type="ARBA" id="ARBA00023136"/>
    </source>
</evidence>
<keyword evidence="4" id="KW-0997">Cell inner membrane</keyword>
<keyword evidence="14" id="KW-1185">Reference proteome</keyword>
<dbReference type="Pfam" id="PF16327">
    <property type="entry name" value="CcmF_C"/>
    <property type="match status" value="1"/>
</dbReference>
<evidence type="ECO:0000256" key="9">
    <source>
        <dbReference type="ARBA" id="ARBA00037230"/>
    </source>
</evidence>
<feature type="transmembrane region" description="Helical" evidence="10">
    <location>
        <begin position="209"/>
        <end position="227"/>
    </location>
</feature>
<dbReference type="GO" id="GO:0015232">
    <property type="term" value="F:heme transmembrane transporter activity"/>
    <property type="evidence" value="ECO:0007669"/>
    <property type="project" value="InterPro"/>
</dbReference>
<name>A0A1I7KN73_9BACL</name>
<dbReference type="STRING" id="392015.SAMN05421543_11773"/>
<evidence type="ECO:0000259" key="12">
    <source>
        <dbReference type="Pfam" id="PF16327"/>
    </source>
</evidence>
<feature type="transmembrane region" description="Helical" evidence="10">
    <location>
        <begin position="122"/>
        <end position="140"/>
    </location>
</feature>
<evidence type="ECO:0000313" key="13">
    <source>
        <dbReference type="EMBL" id="SFU98907.1"/>
    </source>
</evidence>
<organism evidence="13 14">
    <name type="scientific">Alicyclobacillus macrosporangiidus</name>
    <dbReference type="NCBI Taxonomy" id="392015"/>
    <lineage>
        <taxon>Bacteria</taxon>
        <taxon>Bacillati</taxon>
        <taxon>Bacillota</taxon>
        <taxon>Bacilli</taxon>
        <taxon>Bacillales</taxon>
        <taxon>Alicyclobacillaceae</taxon>
        <taxon>Alicyclobacillus</taxon>
    </lineage>
</organism>
<accession>A0A1I7KN73</accession>